<proteinExistence type="predicted"/>
<gene>
    <name evidence="4" type="ORF">D1114_20535</name>
</gene>
<comment type="caution">
    <text evidence="4">The sequence shown here is derived from an EMBL/GenBank/DDBJ whole genome shotgun (WGS) entry which is preliminary data.</text>
</comment>
<feature type="domain" description="HPt" evidence="3">
    <location>
        <begin position="86"/>
        <end position="183"/>
    </location>
</feature>
<dbReference type="InterPro" id="IPR036641">
    <property type="entry name" value="HPT_dom_sf"/>
</dbReference>
<dbReference type="SUPFAM" id="SSF47226">
    <property type="entry name" value="Histidine-containing phosphotransfer domain, HPT domain"/>
    <property type="match status" value="1"/>
</dbReference>
<dbReference type="Gene3D" id="1.20.120.160">
    <property type="entry name" value="HPT domain"/>
    <property type="match status" value="1"/>
</dbReference>
<dbReference type="AlphaFoldDB" id="A0AAX1UFR5"/>
<name>A0AAX1UFR5_CERSP</name>
<evidence type="ECO:0000256" key="2">
    <source>
        <dbReference type="PROSITE-ProRule" id="PRU00110"/>
    </source>
</evidence>
<protein>
    <recommendedName>
        <fullName evidence="3">HPt domain-containing protein</fullName>
    </recommendedName>
</protein>
<keyword evidence="1" id="KW-0902">Two-component regulatory system</keyword>
<keyword evidence="2" id="KW-0597">Phosphoprotein</keyword>
<evidence type="ECO:0000259" key="3">
    <source>
        <dbReference type="PROSITE" id="PS50894"/>
    </source>
</evidence>
<dbReference type="PROSITE" id="PS50894">
    <property type="entry name" value="HPT"/>
    <property type="match status" value="1"/>
</dbReference>
<reference evidence="4 5" key="1">
    <citation type="submission" date="2018-08" db="EMBL/GenBank/DDBJ databases">
        <title>Draft genome sequence of Rhodobacter sphaeroides FY.</title>
        <authorList>
            <person name="Rayyan A."/>
            <person name="Meyer T.E."/>
            <person name="Kyndt J.A."/>
        </authorList>
    </citation>
    <scope>NUCLEOTIDE SEQUENCE [LARGE SCALE GENOMIC DNA]</scope>
    <source>
        <strain evidence="4 5">FY</strain>
    </source>
</reference>
<accession>A0AAX1UFR5</accession>
<dbReference type="GO" id="GO:0000160">
    <property type="term" value="P:phosphorelay signal transduction system"/>
    <property type="evidence" value="ECO:0007669"/>
    <property type="project" value="UniProtKB-KW"/>
</dbReference>
<evidence type="ECO:0000313" key="4">
    <source>
        <dbReference type="EMBL" id="RHZ91352.1"/>
    </source>
</evidence>
<evidence type="ECO:0000313" key="5">
    <source>
        <dbReference type="Proteomes" id="UP000266305"/>
    </source>
</evidence>
<evidence type="ECO:0000256" key="1">
    <source>
        <dbReference type="ARBA" id="ARBA00023012"/>
    </source>
</evidence>
<dbReference type="Proteomes" id="UP000266305">
    <property type="component" value="Unassembled WGS sequence"/>
</dbReference>
<dbReference type="EMBL" id="QWGP01000035">
    <property type="protein sequence ID" value="RHZ91352.1"/>
    <property type="molecule type" value="Genomic_DNA"/>
</dbReference>
<dbReference type="GO" id="GO:0004672">
    <property type="term" value="F:protein kinase activity"/>
    <property type="evidence" value="ECO:0007669"/>
    <property type="project" value="UniProtKB-ARBA"/>
</dbReference>
<dbReference type="InterPro" id="IPR008207">
    <property type="entry name" value="Sig_transdc_His_kin_Hpt_dom"/>
</dbReference>
<sequence length="183" mass="19829">MTASHDPSADGSQGAFRHPPGAELWATVAEALDRLAGLETSVDPARLAPLRETLLRLRDQLGALAPPPVPETVDEGRFRRLLEIAGPDTANELVHRLHVDLKSTRERLDEAMAGTDWVEIRAQTHVLMSLAGTVGAGGLQRLSEALNAAAHQRDRDRAAGLRTELLMRLDGLLAFVAQQRDDA</sequence>
<organism evidence="4 5">
    <name type="scientific">Cereibacter sphaeroides</name>
    <name type="common">Rhodobacter sphaeroides</name>
    <dbReference type="NCBI Taxonomy" id="1063"/>
    <lineage>
        <taxon>Bacteria</taxon>
        <taxon>Pseudomonadati</taxon>
        <taxon>Pseudomonadota</taxon>
        <taxon>Alphaproteobacteria</taxon>
        <taxon>Rhodobacterales</taxon>
        <taxon>Paracoccaceae</taxon>
        <taxon>Cereibacter</taxon>
    </lineage>
</organism>
<feature type="modified residue" description="Phosphohistidine" evidence="2">
    <location>
        <position position="125"/>
    </location>
</feature>